<organism evidence="1 2">
    <name type="scientific">Paramecium primaurelia</name>
    <dbReference type="NCBI Taxonomy" id="5886"/>
    <lineage>
        <taxon>Eukaryota</taxon>
        <taxon>Sar</taxon>
        <taxon>Alveolata</taxon>
        <taxon>Ciliophora</taxon>
        <taxon>Intramacronucleata</taxon>
        <taxon>Oligohymenophorea</taxon>
        <taxon>Peniculida</taxon>
        <taxon>Parameciidae</taxon>
        <taxon>Paramecium</taxon>
    </lineage>
</organism>
<evidence type="ECO:0000313" key="1">
    <source>
        <dbReference type="EMBL" id="CAD8060681.1"/>
    </source>
</evidence>
<proteinExistence type="predicted"/>
<accession>A0A8S1L173</accession>
<dbReference type="EMBL" id="CAJJDM010000029">
    <property type="protein sequence ID" value="CAD8060681.1"/>
    <property type="molecule type" value="Genomic_DNA"/>
</dbReference>
<dbReference type="Proteomes" id="UP000688137">
    <property type="component" value="Unassembled WGS sequence"/>
</dbReference>
<protein>
    <submittedName>
        <fullName evidence="1">Uncharacterized protein</fullName>
    </submittedName>
</protein>
<name>A0A8S1L173_PARPR</name>
<gene>
    <name evidence="1" type="ORF">PPRIM_AZ9-3.1.T0300257</name>
</gene>
<sequence length="294" mass="34062">MHLLYGDNIYTILSQREFFEQIQLRYRGEIETQTPTIKISYHQIAKLCGGIETQVQQTQKINDKQFVFTKQFGRSLIQAIVEGVFQSLIQKIKAKNQIEVNQGYFGKFLRFDFTFTYEPLLKSKVQSQIKQELQIKKTVRNLIEQSKNAIALQTKGQITNFQIIKNSMQQQQQEIIQQSIEQSQIIQTKKAVFEIFSENSQQKMMQNPTRRIGKLEHIPVMSEILGADTNSLSKNQDFQKLVENPFALMSQQFFKPQNAKIRFPPILDKFVRTQAAPISGIKYNSSVVSRIASN</sequence>
<dbReference type="AlphaFoldDB" id="A0A8S1L173"/>
<comment type="caution">
    <text evidence="1">The sequence shown here is derived from an EMBL/GenBank/DDBJ whole genome shotgun (WGS) entry which is preliminary data.</text>
</comment>
<evidence type="ECO:0000313" key="2">
    <source>
        <dbReference type="Proteomes" id="UP000688137"/>
    </source>
</evidence>
<reference evidence="1" key="1">
    <citation type="submission" date="2021-01" db="EMBL/GenBank/DDBJ databases">
        <authorList>
            <consortium name="Genoscope - CEA"/>
            <person name="William W."/>
        </authorList>
    </citation>
    <scope>NUCLEOTIDE SEQUENCE</scope>
</reference>
<keyword evidence="2" id="KW-1185">Reference proteome</keyword>